<dbReference type="WBParaSite" id="jg19314">
    <property type="protein sequence ID" value="jg19314"/>
    <property type="gene ID" value="jg19314"/>
</dbReference>
<name>A0A915DHI0_9BILA</name>
<evidence type="ECO:0000313" key="5">
    <source>
        <dbReference type="Proteomes" id="UP000887574"/>
    </source>
</evidence>
<evidence type="ECO:0000256" key="2">
    <source>
        <dbReference type="SAM" id="Phobius"/>
    </source>
</evidence>
<organism evidence="5 6">
    <name type="scientific">Ditylenchus dipsaci</name>
    <dbReference type="NCBI Taxonomy" id="166011"/>
    <lineage>
        <taxon>Eukaryota</taxon>
        <taxon>Metazoa</taxon>
        <taxon>Ecdysozoa</taxon>
        <taxon>Nematoda</taxon>
        <taxon>Chromadorea</taxon>
        <taxon>Rhabditida</taxon>
        <taxon>Tylenchina</taxon>
        <taxon>Tylenchomorpha</taxon>
        <taxon>Sphaerularioidea</taxon>
        <taxon>Anguinidae</taxon>
        <taxon>Anguininae</taxon>
        <taxon>Ditylenchus</taxon>
    </lineage>
</organism>
<keyword evidence="5" id="KW-1185">Reference proteome</keyword>
<dbReference type="InterPro" id="IPR022154">
    <property type="entry name" value="TRAK1/2_C"/>
</dbReference>
<feature type="domain" description="DZANK-type" evidence="4">
    <location>
        <begin position="631"/>
        <end position="672"/>
    </location>
</feature>
<feature type="region of interest" description="Disordered" evidence="1">
    <location>
        <begin position="174"/>
        <end position="195"/>
    </location>
</feature>
<dbReference type="Proteomes" id="UP000887574">
    <property type="component" value="Unplaced"/>
</dbReference>
<feature type="region of interest" description="Disordered" evidence="1">
    <location>
        <begin position="346"/>
        <end position="391"/>
    </location>
</feature>
<dbReference type="InterPro" id="IPR025874">
    <property type="entry name" value="DZR"/>
</dbReference>
<accession>A0A915DHI0</accession>
<evidence type="ECO:0000313" key="6">
    <source>
        <dbReference type="WBParaSite" id="jg19314"/>
    </source>
</evidence>
<keyword evidence="2" id="KW-0812">Transmembrane</keyword>
<dbReference type="Pfam" id="PF12773">
    <property type="entry name" value="DZR"/>
    <property type="match status" value="1"/>
</dbReference>
<keyword evidence="2" id="KW-0472">Membrane</keyword>
<evidence type="ECO:0000259" key="3">
    <source>
        <dbReference type="Pfam" id="PF12448"/>
    </source>
</evidence>
<feature type="region of interest" description="Disordered" evidence="1">
    <location>
        <begin position="311"/>
        <end position="330"/>
    </location>
</feature>
<keyword evidence="2" id="KW-1133">Transmembrane helix</keyword>
<protein>
    <submittedName>
        <fullName evidence="6">Trafficking kinesin-binding protein C-terminal domain-containing protein</fullName>
    </submittedName>
</protein>
<feature type="domain" description="Trafficking kinesin-binding protein C-terminal" evidence="3">
    <location>
        <begin position="308"/>
        <end position="413"/>
    </location>
</feature>
<dbReference type="AlphaFoldDB" id="A0A915DHI0"/>
<sequence length="721" mass="79772">MIGKSLLSNIGRLQEQIIEKNKECALQAEDTERLVKEIGQRKNREKALIDANDDLSTQLHTAVSSHETLKLEVSALQESYLMSWACCEKLKMNSGAIAKGLLCIGRTSSADSLYDSLASELEASDSGCYNTPMFSARCESQQSTSHQRYPELQLGAQLSDLESDSLIALKEEASEDMDSQLELPENDHPSSCSSFDVPTRALVNAVRSARDVRSLPDSVRSMDKDLRSDEEEAENTVHMDAFTDLQTPLAEAMSFSTLSFRSTISTKTVVPMTSDETDTAFDITFPEAPTKAEPKPVKSEEKKVYRDMSTSPINFDKTNETLNKTPKIKQKSVKIPANWSECSTAASCSSSNSSSSSSDTVCGSVEKSNSSDSLGEYSTPKLGEPGRPGTRDLEFSIRRLNLRKQIEQNYQKFRQQRGLIPAKFYSAPISNISTNSRSILDKEHMEEKLAAADLPTSNAVGNPLTTSSSQWLLNNCNSPLSSLRPWVTQGRLQQCWKRTPPPSKHPPVGSASNQGVMLRRVDKDNAQSVPRSGSCSRLDGILRQLVEEPPGQPQPLPQHQPIIMRPTLASLLLFKNQRSRRFPQLLPQSLDYTKAAISRGTSPVADFSFSKNVLGLNAMGGEPVLSTSPGCGHGTTILDDKYCRKCGVRILMVCSECEKSIRPDDKFCAHCGHRRWKLYELWRYGMLHKSPLFVLGTVALAGGAYLALYMFLNTSKRRILR</sequence>
<proteinExistence type="predicted"/>
<dbReference type="Pfam" id="PF12448">
    <property type="entry name" value="Milton"/>
    <property type="match status" value="1"/>
</dbReference>
<evidence type="ECO:0000256" key="1">
    <source>
        <dbReference type="SAM" id="MobiDB-lite"/>
    </source>
</evidence>
<feature type="compositionally biased region" description="Low complexity" evidence="1">
    <location>
        <begin position="346"/>
        <end position="358"/>
    </location>
</feature>
<feature type="transmembrane region" description="Helical" evidence="2">
    <location>
        <begin position="692"/>
        <end position="712"/>
    </location>
</feature>
<reference evidence="6" key="1">
    <citation type="submission" date="2022-11" db="UniProtKB">
        <authorList>
            <consortium name="WormBaseParasite"/>
        </authorList>
    </citation>
    <scope>IDENTIFICATION</scope>
</reference>
<evidence type="ECO:0000259" key="4">
    <source>
        <dbReference type="Pfam" id="PF12773"/>
    </source>
</evidence>